<dbReference type="Pfam" id="PF00271">
    <property type="entry name" value="Helicase_C"/>
    <property type="match status" value="1"/>
</dbReference>
<dbReference type="InterPro" id="IPR002121">
    <property type="entry name" value="HRDC_dom"/>
</dbReference>
<dbReference type="PROSITE" id="PS51194">
    <property type="entry name" value="HELICASE_CTER"/>
    <property type="match status" value="1"/>
</dbReference>
<dbReference type="InterPro" id="IPR032284">
    <property type="entry name" value="RecQ_Zn-bd"/>
</dbReference>
<feature type="domain" description="HRDC" evidence="18">
    <location>
        <begin position="556"/>
        <end position="630"/>
    </location>
</feature>
<dbReference type="PROSITE" id="PS50967">
    <property type="entry name" value="HRDC"/>
    <property type="match status" value="1"/>
</dbReference>
<dbReference type="SMART" id="SM00487">
    <property type="entry name" value="DEXDc"/>
    <property type="match status" value="1"/>
</dbReference>
<dbReference type="Gene3D" id="1.10.150.80">
    <property type="entry name" value="HRDC domain"/>
    <property type="match status" value="1"/>
</dbReference>
<dbReference type="SUPFAM" id="SSF52540">
    <property type="entry name" value="P-loop containing nucleoside triphosphate hydrolases"/>
    <property type="match status" value="1"/>
</dbReference>
<dbReference type="CDD" id="cd18794">
    <property type="entry name" value="SF2_C_RecQ"/>
    <property type="match status" value="1"/>
</dbReference>
<keyword evidence="8 21" id="KW-0347">Helicase</keyword>
<dbReference type="InterPro" id="IPR036390">
    <property type="entry name" value="WH_DNA-bd_sf"/>
</dbReference>
<evidence type="ECO:0000259" key="18">
    <source>
        <dbReference type="PROSITE" id="PS50967"/>
    </source>
</evidence>
<keyword evidence="5" id="KW-0547">Nucleotide-binding</keyword>
<dbReference type="InterPro" id="IPR004589">
    <property type="entry name" value="DNA_helicase_ATP-dep_RecQ"/>
</dbReference>
<evidence type="ECO:0000259" key="19">
    <source>
        <dbReference type="PROSITE" id="PS51192"/>
    </source>
</evidence>
<dbReference type="InterPro" id="IPR014001">
    <property type="entry name" value="Helicase_ATP-bd"/>
</dbReference>
<evidence type="ECO:0000256" key="7">
    <source>
        <dbReference type="ARBA" id="ARBA00022801"/>
    </source>
</evidence>
<evidence type="ECO:0000256" key="9">
    <source>
        <dbReference type="ARBA" id="ARBA00022833"/>
    </source>
</evidence>
<evidence type="ECO:0000256" key="11">
    <source>
        <dbReference type="ARBA" id="ARBA00023125"/>
    </source>
</evidence>
<dbReference type="EC" id="5.6.2.4" evidence="16"/>
<dbReference type="EMBL" id="QDKL01000002">
    <property type="protein sequence ID" value="RZF21431.1"/>
    <property type="molecule type" value="Genomic_DNA"/>
</dbReference>
<dbReference type="InterPro" id="IPR027417">
    <property type="entry name" value="P-loop_NTPase"/>
</dbReference>
<dbReference type="SMART" id="SM00490">
    <property type="entry name" value="HELICc"/>
    <property type="match status" value="1"/>
</dbReference>
<comment type="cofactor">
    <cofactor evidence="1">
        <name>Mg(2+)</name>
        <dbReference type="ChEBI" id="CHEBI:18420"/>
    </cofactor>
</comment>
<dbReference type="SUPFAM" id="SSF47819">
    <property type="entry name" value="HRDC-like"/>
    <property type="match status" value="1"/>
</dbReference>
<feature type="domain" description="Helicase ATP-binding" evidence="19">
    <location>
        <begin position="27"/>
        <end position="195"/>
    </location>
</feature>
<keyword evidence="12" id="KW-0233">DNA recombination</keyword>
<evidence type="ECO:0000256" key="17">
    <source>
        <dbReference type="SAM" id="MobiDB-lite"/>
    </source>
</evidence>
<keyword evidence="10" id="KW-0067">ATP-binding</keyword>
<dbReference type="CDD" id="cd17920">
    <property type="entry name" value="DEXHc_RecQ"/>
    <property type="match status" value="1"/>
</dbReference>
<dbReference type="InterPro" id="IPR036388">
    <property type="entry name" value="WH-like_DNA-bd_sf"/>
</dbReference>
<evidence type="ECO:0000256" key="12">
    <source>
        <dbReference type="ARBA" id="ARBA00023172"/>
    </source>
</evidence>
<dbReference type="InterPro" id="IPR018982">
    <property type="entry name" value="RQC_domain"/>
</dbReference>
<keyword evidence="7 21" id="KW-0378">Hydrolase</keyword>
<feature type="region of interest" description="Disordered" evidence="17">
    <location>
        <begin position="533"/>
        <end position="554"/>
    </location>
</feature>
<dbReference type="Gene3D" id="3.40.50.300">
    <property type="entry name" value="P-loop containing nucleotide triphosphate hydrolases"/>
    <property type="match status" value="2"/>
</dbReference>
<evidence type="ECO:0000256" key="5">
    <source>
        <dbReference type="ARBA" id="ARBA00022741"/>
    </source>
</evidence>
<dbReference type="Pfam" id="PF00270">
    <property type="entry name" value="DEAD"/>
    <property type="match status" value="1"/>
</dbReference>
<dbReference type="GO" id="GO:0003678">
    <property type="term" value="F:DNA helicase activity"/>
    <property type="evidence" value="ECO:0007669"/>
    <property type="project" value="UniProtKB-EC"/>
</dbReference>
<keyword evidence="13" id="KW-0234">DNA repair</keyword>
<dbReference type="InterPro" id="IPR044876">
    <property type="entry name" value="HRDC_dom_sf"/>
</dbReference>
<reference evidence="22" key="1">
    <citation type="journal article" date="2019" name="Int. J. Syst. Evol. Microbiol.">
        <title>Halobacteriovorax valvorus sp. nov., a novel prokaryotic predator isolated from coastal seawater of China.</title>
        <authorList>
            <person name="Chen M.-X."/>
        </authorList>
    </citation>
    <scope>NUCLEOTIDE SEQUENCE [LARGE SCALE GENOMIC DNA]</scope>
    <source>
        <strain evidence="22">BL9</strain>
    </source>
</reference>
<dbReference type="Pfam" id="PF16124">
    <property type="entry name" value="RecQ_Zn_bind"/>
    <property type="match status" value="1"/>
</dbReference>
<dbReference type="GO" id="GO:0016787">
    <property type="term" value="F:hydrolase activity"/>
    <property type="evidence" value="ECO:0007669"/>
    <property type="project" value="UniProtKB-KW"/>
</dbReference>
<keyword evidence="11" id="KW-0238">DNA-binding</keyword>
<keyword evidence="22" id="KW-1185">Reference proteome</keyword>
<keyword evidence="6" id="KW-0227">DNA damage</keyword>
<dbReference type="NCBIfam" id="TIGR00614">
    <property type="entry name" value="recQ_fam"/>
    <property type="match status" value="1"/>
</dbReference>
<dbReference type="SMART" id="SM00956">
    <property type="entry name" value="RQC"/>
    <property type="match status" value="1"/>
</dbReference>
<keyword evidence="9" id="KW-0862">Zinc</keyword>
<dbReference type="PROSITE" id="PS51192">
    <property type="entry name" value="HELICASE_ATP_BIND_1"/>
    <property type="match status" value="1"/>
</dbReference>
<organism evidence="21 22">
    <name type="scientific">Halobacteriovorax vibrionivorans</name>
    <dbReference type="NCBI Taxonomy" id="2152716"/>
    <lineage>
        <taxon>Bacteria</taxon>
        <taxon>Pseudomonadati</taxon>
        <taxon>Bdellovibrionota</taxon>
        <taxon>Bacteriovoracia</taxon>
        <taxon>Bacteriovoracales</taxon>
        <taxon>Halobacteriovoraceae</taxon>
        <taxon>Halobacteriovorax</taxon>
    </lineage>
</organism>
<evidence type="ECO:0000313" key="22">
    <source>
        <dbReference type="Proteomes" id="UP000443582"/>
    </source>
</evidence>
<evidence type="ECO:0000256" key="16">
    <source>
        <dbReference type="NCBIfam" id="TIGR01389"/>
    </source>
</evidence>
<name>A0ABY0IEQ8_9BACT</name>
<keyword evidence="4" id="KW-0479">Metal-binding</keyword>
<comment type="similarity">
    <text evidence="3">Belongs to the helicase family. RecQ subfamily.</text>
</comment>
<dbReference type="NCBIfam" id="TIGR01389">
    <property type="entry name" value="recQ"/>
    <property type="match status" value="1"/>
</dbReference>
<dbReference type="Pfam" id="PF09382">
    <property type="entry name" value="RQC"/>
    <property type="match status" value="1"/>
</dbReference>
<evidence type="ECO:0000256" key="15">
    <source>
        <dbReference type="ARBA" id="ARBA00034617"/>
    </source>
</evidence>
<protein>
    <recommendedName>
        <fullName evidence="16">DNA helicase RecQ</fullName>
        <ecNumber evidence="16">5.6.2.4</ecNumber>
    </recommendedName>
</protein>
<dbReference type="InterPro" id="IPR010997">
    <property type="entry name" value="HRDC-like_sf"/>
</dbReference>
<evidence type="ECO:0000259" key="20">
    <source>
        <dbReference type="PROSITE" id="PS51194"/>
    </source>
</evidence>
<feature type="domain" description="Helicase C-terminal" evidence="20">
    <location>
        <begin position="222"/>
        <end position="370"/>
    </location>
</feature>
<dbReference type="SMART" id="SM00341">
    <property type="entry name" value="HRDC"/>
    <property type="match status" value="1"/>
</dbReference>
<sequence length="630" mass="70478">MVVSQGIEILQNIFKYDAFRGKQEQIVESVIAGNNALVLMPTGGGKSLCYQIPALARFGTAIVISPLIALMKDQVDALIEKGVEAAYLNSSISHSEQDDIVGNLLNGNIKILYVSPERMMNEYFQRILERVEISLFAIDEAHCVSQWGHDFRPEYMQLGMITKKFPDVPRMALTATAGEATRGEIIRCLNLHGAGIFISSFDRPNITYAVNKKTTKEKDFYKLEEFISENLNGQSGIVYCLSRRGVEECADKLVKAGFKAYAYHAGMSAPYREKVQEKFINDSNVIVVATIAFGMGIDKADVRFVAHMDMPKCLESYYQETGRAGRDGLPSKVLMFYGLRDLVLLKRIATKGVSSAARRRVTEEKLDAILGFSEATTCRREVLLNYFNDPYIGPCGNCDICLNDQTKHKRINATELAKAVLTCVYETDQRYNVHYIVDVLKGNISGVIQKNGHHHITSFSYASNEDEGFLYSLCRQLIAQGHLKMIMDGTSQIKLTQSAIEVIEGRKEVFIRADFKKGAPAAKVKAAKKAAKATKKKTTKKKTTRKKSAATYKPNDGTDKTLYENLRVLRSKLAKQKRTQAFKIFPDKTLMEMAAQRPQTLTDLEDIYGVGPKKLKRFGKIFLEAVNSDS</sequence>
<dbReference type="InterPro" id="IPR001650">
    <property type="entry name" value="Helicase_C-like"/>
</dbReference>
<dbReference type="InterPro" id="IPR011545">
    <property type="entry name" value="DEAD/DEAH_box_helicase_dom"/>
</dbReference>
<evidence type="ECO:0000256" key="4">
    <source>
        <dbReference type="ARBA" id="ARBA00022723"/>
    </source>
</evidence>
<evidence type="ECO:0000313" key="21">
    <source>
        <dbReference type="EMBL" id="RZF21431.1"/>
    </source>
</evidence>
<keyword evidence="14" id="KW-0413">Isomerase</keyword>
<dbReference type="InterPro" id="IPR006293">
    <property type="entry name" value="DNA_helicase_ATP-dep_RecQ_bac"/>
</dbReference>
<feature type="compositionally biased region" description="Basic residues" evidence="17">
    <location>
        <begin position="533"/>
        <end position="548"/>
    </location>
</feature>
<dbReference type="SUPFAM" id="SSF46785">
    <property type="entry name" value="Winged helix' DNA-binding domain"/>
    <property type="match status" value="1"/>
</dbReference>
<evidence type="ECO:0000256" key="10">
    <source>
        <dbReference type="ARBA" id="ARBA00022840"/>
    </source>
</evidence>
<evidence type="ECO:0000256" key="6">
    <source>
        <dbReference type="ARBA" id="ARBA00022763"/>
    </source>
</evidence>
<dbReference type="Pfam" id="PF00570">
    <property type="entry name" value="HRDC"/>
    <property type="match status" value="1"/>
</dbReference>
<gene>
    <name evidence="21" type="primary">recQ</name>
    <name evidence="21" type="ORF">DAY19_07025</name>
</gene>
<comment type="cofactor">
    <cofactor evidence="2">
        <name>Zn(2+)</name>
        <dbReference type="ChEBI" id="CHEBI:29105"/>
    </cofactor>
</comment>
<evidence type="ECO:0000256" key="3">
    <source>
        <dbReference type="ARBA" id="ARBA00005446"/>
    </source>
</evidence>
<dbReference type="Proteomes" id="UP000443582">
    <property type="component" value="Unassembled WGS sequence"/>
</dbReference>
<evidence type="ECO:0000256" key="13">
    <source>
        <dbReference type="ARBA" id="ARBA00023204"/>
    </source>
</evidence>
<dbReference type="PANTHER" id="PTHR13710:SF105">
    <property type="entry name" value="ATP-DEPENDENT DNA HELICASE Q1"/>
    <property type="match status" value="1"/>
</dbReference>
<dbReference type="Gene3D" id="1.10.10.10">
    <property type="entry name" value="Winged helix-like DNA-binding domain superfamily/Winged helix DNA-binding domain"/>
    <property type="match status" value="1"/>
</dbReference>
<evidence type="ECO:0000256" key="14">
    <source>
        <dbReference type="ARBA" id="ARBA00023235"/>
    </source>
</evidence>
<comment type="catalytic activity">
    <reaction evidence="15">
        <text>Couples ATP hydrolysis with the unwinding of duplex DNA by translocating in the 3'-5' direction.</text>
        <dbReference type="EC" id="5.6.2.4"/>
    </reaction>
</comment>
<dbReference type="PANTHER" id="PTHR13710">
    <property type="entry name" value="DNA HELICASE RECQ FAMILY MEMBER"/>
    <property type="match status" value="1"/>
</dbReference>
<accession>A0ABY0IEQ8</accession>
<evidence type="ECO:0000256" key="8">
    <source>
        <dbReference type="ARBA" id="ARBA00022806"/>
    </source>
</evidence>
<evidence type="ECO:0000256" key="1">
    <source>
        <dbReference type="ARBA" id="ARBA00001946"/>
    </source>
</evidence>
<comment type="caution">
    <text evidence="21">The sequence shown here is derived from an EMBL/GenBank/DDBJ whole genome shotgun (WGS) entry which is preliminary data.</text>
</comment>
<evidence type="ECO:0000256" key="2">
    <source>
        <dbReference type="ARBA" id="ARBA00001947"/>
    </source>
</evidence>
<proteinExistence type="inferred from homology"/>